<reference evidence="2 3" key="1">
    <citation type="submission" date="2007-01" db="EMBL/GenBank/DDBJ databases">
        <authorList>
            <person name="Haygood M."/>
            <person name="Podell S."/>
            <person name="Anderson C."/>
            <person name="Hopkinson B."/>
            <person name="Roe K."/>
            <person name="Barbeau K."/>
            <person name="Gaasterland T."/>
            <person name="Ferriera S."/>
            <person name="Johnson J."/>
            <person name="Kravitz S."/>
            <person name="Beeson K."/>
            <person name="Sutton G."/>
            <person name="Rogers Y.-H."/>
            <person name="Friedman R."/>
            <person name="Frazier M."/>
            <person name="Venter J.C."/>
        </authorList>
    </citation>
    <scope>NUCLEOTIDE SEQUENCE [LARGE SCALE GENOMIC DNA]</scope>
    <source>
        <strain evidence="2 3">ATCC 23134</strain>
    </source>
</reference>
<evidence type="ECO:0000259" key="1">
    <source>
        <dbReference type="Pfam" id="PF18962"/>
    </source>
</evidence>
<accession>A1ZQM0</accession>
<dbReference type="Pfam" id="PF18962">
    <property type="entry name" value="Por_Secre_tail"/>
    <property type="match status" value="1"/>
</dbReference>
<dbReference type="InterPro" id="IPR026444">
    <property type="entry name" value="Secre_tail"/>
</dbReference>
<dbReference type="NCBIfam" id="TIGR04183">
    <property type="entry name" value="Por_Secre_tail"/>
    <property type="match status" value="1"/>
</dbReference>
<comment type="caution">
    <text evidence="2">The sequence shown here is derived from an EMBL/GenBank/DDBJ whole genome shotgun (WGS) entry which is preliminary data.</text>
</comment>
<feature type="domain" description="Secretion system C-terminal sorting" evidence="1">
    <location>
        <begin position="293"/>
        <end position="363"/>
    </location>
</feature>
<dbReference type="EMBL" id="AAWS01000024">
    <property type="protein sequence ID" value="EAY27392.1"/>
    <property type="molecule type" value="Genomic_DNA"/>
</dbReference>
<organism evidence="2 3">
    <name type="scientific">Microscilla marina ATCC 23134</name>
    <dbReference type="NCBI Taxonomy" id="313606"/>
    <lineage>
        <taxon>Bacteria</taxon>
        <taxon>Pseudomonadati</taxon>
        <taxon>Bacteroidota</taxon>
        <taxon>Cytophagia</taxon>
        <taxon>Cytophagales</taxon>
        <taxon>Microscillaceae</taxon>
        <taxon>Microscilla</taxon>
    </lineage>
</organism>
<evidence type="ECO:0000313" key="2">
    <source>
        <dbReference type="EMBL" id="EAY27392.1"/>
    </source>
</evidence>
<sequence length="371" mass="39640">MQAMGQRLHPFFITYQIFKTRKVMKLKYVYMLGLLCLLGLGDVLAKNNSSATNCRCPNSLELFGGKTSATKSYGCVYNKNSDGPNLWTSVRNVVGNDGTKTRVYRIHYFNENGEMVTDSHTFTNTPPVISLSADCGATKTPVVLGDNMVDYDKIADGDEFACSSRAKVKNGKVDIDAAVCSGCTNKTRFILKAAQFATNGVEKLITYGGISLVVVAGVVSLVKTGGAAAPAVGVMWTKGVAVVTAAGAGTALALSVLLKEHANSALEACDVDIKRQTSFYTGTTQPIVAGVQPNPASAMSTLNLRLPEAGDLTIEIFDQQGSHRKTVVMGQRFAKGMNQIPLQVQDLAAGIYILKVTGNQGLQLTHRLVKK</sequence>
<dbReference type="Proteomes" id="UP000004095">
    <property type="component" value="Unassembled WGS sequence"/>
</dbReference>
<gene>
    <name evidence="2" type="ORF">M23134_08344</name>
</gene>
<proteinExistence type="predicted"/>
<evidence type="ECO:0000313" key="3">
    <source>
        <dbReference type="Proteomes" id="UP000004095"/>
    </source>
</evidence>
<name>A1ZQM0_MICM2</name>
<protein>
    <recommendedName>
        <fullName evidence="1">Secretion system C-terminal sorting domain-containing protein</fullName>
    </recommendedName>
</protein>
<keyword evidence="3" id="KW-1185">Reference proteome</keyword>
<dbReference type="AlphaFoldDB" id="A1ZQM0"/>